<reference evidence="1" key="1">
    <citation type="submission" date="2023-08" db="EMBL/GenBank/DDBJ databases">
        <title>Pelteobagrus vachellii genome.</title>
        <authorList>
            <person name="Liu H."/>
        </authorList>
    </citation>
    <scope>NUCLEOTIDE SEQUENCE</scope>
    <source>
        <strain evidence="1">PRFRI_2022a</strain>
        <tissue evidence="1">Muscle</tissue>
    </source>
</reference>
<gene>
    <name evidence="1" type="ORF">Q7C36_009148</name>
</gene>
<comment type="caution">
    <text evidence="1">The sequence shown here is derived from an EMBL/GenBank/DDBJ whole genome shotgun (WGS) entry which is preliminary data.</text>
</comment>
<dbReference type="Proteomes" id="UP001187315">
    <property type="component" value="Unassembled WGS sequence"/>
</dbReference>
<sequence length="82" mass="9110">MDCRMLLLLHLDDQVCEALIELEAVKQEKQILMQLIQTMNAEARHKKYHVLQGDEAKQRLCECDAATGGGTARGGEQAETAV</sequence>
<keyword evidence="2" id="KW-1185">Reference proteome</keyword>
<organism evidence="1 2">
    <name type="scientific">Tachysurus vachellii</name>
    <name type="common">Darkbarbel catfish</name>
    <name type="synonym">Pelteobagrus vachellii</name>
    <dbReference type="NCBI Taxonomy" id="175792"/>
    <lineage>
        <taxon>Eukaryota</taxon>
        <taxon>Metazoa</taxon>
        <taxon>Chordata</taxon>
        <taxon>Craniata</taxon>
        <taxon>Vertebrata</taxon>
        <taxon>Euteleostomi</taxon>
        <taxon>Actinopterygii</taxon>
        <taxon>Neopterygii</taxon>
        <taxon>Teleostei</taxon>
        <taxon>Ostariophysi</taxon>
        <taxon>Siluriformes</taxon>
        <taxon>Bagridae</taxon>
        <taxon>Tachysurus</taxon>
    </lineage>
</organism>
<dbReference type="EMBL" id="JAVHJS010000008">
    <property type="protein sequence ID" value="KAK2850365.1"/>
    <property type="molecule type" value="Genomic_DNA"/>
</dbReference>
<dbReference type="AlphaFoldDB" id="A0AA88SUC1"/>
<proteinExistence type="predicted"/>
<evidence type="ECO:0000313" key="1">
    <source>
        <dbReference type="EMBL" id="KAK2850365.1"/>
    </source>
</evidence>
<evidence type="ECO:0000313" key="2">
    <source>
        <dbReference type="Proteomes" id="UP001187315"/>
    </source>
</evidence>
<name>A0AA88SUC1_TACVA</name>
<protein>
    <submittedName>
        <fullName evidence="1">Uncharacterized protein</fullName>
    </submittedName>
</protein>
<accession>A0AA88SUC1</accession>